<comment type="function">
    <text evidence="2">Hydrolyzes ureidoacrylate to form aminoacrylate and carbamate. The carbamate hydrolyzes spontaneously, thereby releasing one of the nitrogen atoms of the pyrimidine ring as ammonia and one of its carbon atoms as CO2.</text>
</comment>
<keyword evidence="5" id="KW-1185">Reference proteome</keyword>
<keyword evidence="1 2" id="KW-0378">Hydrolase</keyword>
<dbReference type="PANTHER" id="PTHR43540:SF6">
    <property type="entry name" value="ISOCHORISMATASE-LIKE DOMAIN-CONTAINING PROTEIN"/>
    <property type="match status" value="1"/>
</dbReference>
<dbReference type="EMBL" id="CP137852">
    <property type="protein sequence ID" value="WPB86852.1"/>
    <property type="molecule type" value="Genomic_DNA"/>
</dbReference>
<dbReference type="CDD" id="cd00431">
    <property type="entry name" value="cysteine_hydrolases"/>
    <property type="match status" value="1"/>
</dbReference>
<accession>A0ABZ0PMI1</accession>
<comment type="catalytic activity">
    <reaction evidence="2">
        <text>(Z)-3-ureidoacrylate + H2O = (Z)-3-aminoacrylate + carbamate + H(+)</text>
        <dbReference type="Rhea" id="RHEA:31603"/>
        <dbReference type="ChEBI" id="CHEBI:13941"/>
        <dbReference type="ChEBI" id="CHEBI:15377"/>
        <dbReference type="ChEBI" id="CHEBI:15378"/>
        <dbReference type="ChEBI" id="CHEBI:59891"/>
        <dbReference type="ChEBI" id="CHEBI:59894"/>
    </reaction>
</comment>
<gene>
    <name evidence="2 4" type="primary">rutB</name>
    <name evidence="4" type="ORF">R9Z33_08225</name>
</gene>
<dbReference type="Gene3D" id="3.40.50.850">
    <property type="entry name" value="Isochorismatase-like"/>
    <property type="match status" value="1"/>
</dbReference>
<feature type="active site" description="Proton acceptor" evidence="2">
    <location>
        <position position="42"/>
    </location>
</feature>
<evidence type="ECO:0000259" key="3">
    <source>
        <dbReference type="Pfam" id="PF00857"/>
    </source>
</evidence>
<reference evidence="4 5" key="1">
    <citation type="submission" date="2023-11" db="EMBL/GenBank/DDBJ databases">
        <title>Arctic aerobic anoxygenic photoheterotroph Sediminicoccus rosea KRV36 adapts its photosynthesis to long days of polar summer.</title>
        <authorList>
            <person name="Tomasch J."/>
            <person name="Kopejtka K."/>
            <person name="Bily T."/>
            <person name="Gardiner A.T."/>
            <person name="Gardian Z."/>
            <person name="Shivaramu S."/>
            <person name="Koblizek M."/>
            <person name="Engelhardt F."/>
            <person name="Kaftan D."/>
        </authorList>
    </citation>
    <scope>NUCLEOTIDE SEQUENCE [LARGE SCALE GENOMIC DNA]</scope>
    <source>
        <strain evidence="4 5">R-30</strain>
    </source>
</reference>
<feature type="active site" evidence="2">
    <location>
        <position position="151"/>
    </location>
</feature>
<dbReference type="InterPro" id="IPR050272">
    <property type="entry name" value="Isochorismatase-like_hydrls"/>
</dbReference>
<comment type="catalytic activity">
    <reaction evidence="2">
        <text>(Z)-2-methylureidoacrylate + H2O + H(+) = (Z)-2-methylaminoacrylate + NH4(+) + CO2</text>
        <dbReference type="Rhea" id="RHEA:42620"/>
        <dbReference type="ChEBI" id="CHEBI:15377"/>
        <dbReference type="ChEBI" id="CHEBI:15378"/>
        <dbReference type="ChEBI" id="CHEBI:16526"/>
        <dbReference type="ChEBI" id="CHEBI:28938"/>
        <dbReference type="ChEBI" id="CHEBI:143783"/>
        <dbReference type="ChEBI" id="CHEBI:145735"/>
        <dbReference type="EC" id="3.5.1.110"/>
    </reaction>
</comment>
<dbReference type="Pfam" id="PF00857">
    <property type="entry name" value="Isochorismatase"/>
    <property type="match status" value="1"/>
</dbReference>
<dbReference type="RefSeq" id="WP_318650808.1">
    <property type="nucleotide sequence ID" value="NZ_CP137852.1"/>
</dbReference>
<dbReference type="NCBIfam" id="TIGR03614">
    <property type="entry name" value="RutB"/>
    <property type="match status" value="1"/>
</dbReference>
<sequence length="244" mass="26293">MSEPMSEPAGFVPVITREAVTLPARPEPIRLNPAETAMIIVDMQNAYASPGGYLDIAGFDIAGCEKVIARAAVAADAARRAGIQVIYFQNGWDPDYKEAGTPASPNWHKSNALKTMRKRPELAGTLLAKGGWDYALVEALAPKPGDLVVPKPRYSGFFNTNIDSLLRARGIRNIVFTGVATNVCVESSLRDAFHLEYFGIVLEDATHAAGPDFAQKAALYNIETFFGWVSTVADFCGAIGQSPE</sequence>
<name>A0ABZ0PMI1_9PROT</name>
<protein>
    <recommendedName>
        <fullName evidence="2">Ureidoacrylate amidohydrolase RutB</fullName>
        <ecNumber evidence="2">3.5.1.110</ecNumber>
    </recommendedName>
</protein>
<dbReference type="EC" id="3.5.1.110" evidence="2"/>
<feature type="active site" description="Nucleophile" evidence="2">
    <location>
        <position position="184"/>
    </location>
</feature>
<dbReference type="InterPro" id="IPR019916">
    <property type="entry name" value="RutB"/>
</dbReference>
<dbReference type="PANTHER" id="PTHR43540">
    <property type="entry name" value="PEROXYUREIDOACRYLATE/UREIDOACRYLATE AMIDOHYDROLASE-RELATED"/>
    <property type="match status" value="1"/>
</dbReference>
<dbReference type="InterPro" id="IPR036380">
    <property type="entry name" value="Isochorismatase-like_sf"/>
</dbReference>
<dbReference type="InterPro" id="IPR000868">
    <property type="entry name" value="Isochorismatase-like_dom"/>
</dbReference>
<dbReference type="SUPFAM" id="SSF52499">
    <property type="entry name" value="Isochorismatase-like hydrolases"/>
    <property type="match status" value="1"/>
</dbReference>
<dbReference type="HAMAP" id="MF_00830">
    <property type="entry name" value="RutB"/>
    <property type="match status" value="1"/>
</dbReference>
<dbReference type="Proteomes" id="UP001305521">
    <property type="component" value="Chromosome"/>
</dbReference>
<comment type="catalytic activity">
    <reaction evidence="2">
        <text>(Z)-3-ureidoacrylate + H2O + H(+) = (Z)-3-aminoacrylate + NH4(+) + CO2</text>
        <dbReference type="Rhea" id="RHEA:42624"/>
        <dbReference type="ChEBI" id="CHEBI:15377"/>
        <dbReference type="ChEBI" id="CHEBI:15378"/>
        <dbReference type="ChEBI" id="CHEBI:16526"/>
        <dbReference type="ChEBI" id="CHEBI:28938"/>
        <dbReference type="ChEBI" id="CHEBI:59891"/>
        <dbReference type="ChEBI" id="CHEBI:59894"/>
        <dbReference type="EC" id="3.5.1.110"/>
    </reaction>
</comment>
<evidence type="ECO:0000256" key="2">
    <source>
        <dbReference type="HAMAP-Rule" id="MF_00830"/>
    </source>
</evidence>
<organism evidence="4 5">
    <name type="scientific">Sediminicoccus rosea</name>
    <dbReference type="NCBI Taxonomy" id="1225128"/>
    <lineage>
        <taxon>Bacteria</taxon>
        <taxon>Pseudomonadati</taxon>
        <taxon>Pseudomonadota</taxon>
        <taxon>Alphaproteobacteria</taxon>
        <taxon>Acetobacterales</taxon>
        <taxon>Roseomonadaceae</taxon>
        <taxon>Sediminicoccus</taxon>
    </lineage>
</organism>
<evidence type="ECO:0000313" key="5">
    <source>
        <dbReference type="Proteomes" id="UP001305521"/>
    </source>
</evidence>
<evidence type="ECO:0000256" key="1">
    <source>
        <dbReference type="ARBA" id="ARBA00022801"/>
    </source>
</evidence>
<comment type="similarity">
    <text evidence="2">Belongs to the isochorismatase family. RutB subfamily.</text>
</comment>
<feature type="domain" description="Isochorismatase-like" evidence="3">
    <location>
        <begin position="36"/>
        <end position="234"/>
    </location>
</feature>
<proteinExistence type="inferred from homology"/>
<evidence type="ECO:0000313" key="4">
    <source>
        <dbReference type="EMBL" id="WPB86852.1"/>
    </source>
</evidence>